<evidence type="ECO:0000256" key="3">
    <source>
        <dbReference type="ARBA" id="ARBA00004600"/>
    </source>
</evidence>
<dbReference type="OrthoDB" id="682511at2759"/>
<keyword evidence="11" id="KW-1185">Reference proteome</keyword>
<dbReference type="Pfam" id="PF07651">
    <property type="entry name" value="ANTH"/>
    <property type="match status" value="1"/>
</dbReference>
<evidence type="ECO:0000256" key="5">
    <source>
        <dbReference type="ARBA" id="ARBA00023034"/>
    </source>
</evidence>
<dbReference type="GO" id="GO:0030136">
    <property type="term" value="C:clathrin-coated vesicle"/>
    <property type="evidence" value="ECO:0007669"/>
    <property type="project" value="UniProtKB-SubCell"/>
</dbReference>
<dbReference type="FunFam" id="1.20.58.150:FF:000007">
    <property type="entry name" value="Putative clathrin assembly protein"/>
    <property type="match status" value="1"/>
</dbReference>
<dbReference type="InterPro" id="IPR045192">
    <property type="entry name" value="AP180-like"/>
</dbReference>
<evidence type="ECO:0000256" key="8">
    <source>
        <dbReference type="ARBA" id="ARBA00023329"/>
    </source>
</evidence>
<dbReference type="GO" id="GO:0005905">
    <property type="term" value="C:clathrin-coated pit"/>
    <property type="evidence" value="ECO:0007669"/>
    <property type="project" value="UniProtKB-SubCell"/>
</dbReference>
<evidence type="ECO:0000256" key="6">
    <source>
        <dbReference type="ARBA" id="ARBA00023136"/>
    </source>
</evidence>
<keyword evidence="5" id="KW-0333">Golgi apparatus</keyword>
<evidence type="ECO:0000256" key="4">
    <source>
        <dbReference type="ARBA" id="ARBA00022583"/>
    </source>
</evidence>
<evidence type="ECO:0000313" key="10">
    <source>
        <dbReference type="EMBL" id="KAA8532410.1"/>
    </source>
</evidence>
<dbReference type="SUPFAM" id="SSF89009">
    <property type="entry name" value="GAT-like domain"/>
    <property type="match status" value="1"/>
</dbReference>
<evidence type="ECO:0000256" key="1">
    <source>
        <dbReference type="ARBA" id="ARBA00004132"/>
    </source>
</evidence>
<dbReference type="GO" id="GO:0005545">
    <property type="term" value="F:1-phosphatidylinositol binding"/>
    <property type="evidence" value="ECO:0007669"/>
    <property type="project" value="InterPro"/>
</dbReference>
<dbReference type="InterPro" id="IPR011417">
    <property type="entry name" value="ANTH_dom"/>
</dbReference>
<dbReference type="SMART" id="SM00273">
    <property type="entry name" value="ENTH"/>
    <property type="match status" value="1"/>
</dbReference>
<dbReference type="AlphaFoldDB" id="A0A5J5AP08"/>
<accession>A0A5J5AP08</accession>
<dbReference type="GO" id="GO:0072583">
    <property type="term" value="P:clathrin-dependent endocytosis"/>
    <property type="evidence" value="ECO:0007669"/>
    <property type="project" value="InterPro"/>
</dbReference>
<dbReference type="Gene3D" id="1.25.40.90">
    <property type="match status" value="1"/>
</dbReference>
<dbReference type="InterPro" id="IPR008942">
    <property type="entry name" value="ENTH_VHS"/>
</dbReference>
<dbReference type="FunFam" id="1.25.40.90:FF:000027">
    <property type="entry name" value="Putative clathrin assembly protein"/>
    <property type="match status" value="1"/>
</dbReference>
<evidence type="ECO:0000256" key="2">
    <source>
        <dbReference type="ARBA" id="ARBA00004555"/>
    </source>
</evidence>
<sequence length="362" mass="41676">MKLWRRASGALKDRNSIWLASLSRRTPLRNPNIESAVIKATNHDESRVDYRNSQRVFTWIRLSPAYLRPFIWALCTRMEKTRSWVVALKGLMLMHGVFCCKVPSVQRIGRLPFDLSNFKDGHLNPVQAWGYNAFVRAYYAFLDQKSAFIFMDLQERKGRTKETEEKPMLQELSRLQKLQVLLDLLFQIKPLDDGMNMSLILEAMDCIIIEIYDIYSRICNAIARLLMRIYSAGKAEATAALRVLQKAIIQGEELSLYFEFCRDIGVLNASEYPKVEQIPEEDIREVERIINGVSQGTNMKNWVPQEDNAIIVARESGRVNEGNNAKSGLKTIITDNWENPSEPDLSAWSVKWAVCGCDFHLY</sequence>
<dbReference type="GO" id="GO:0000149">
    <property type="term" value="F:SNARE binding"/>
    <property type="evidence" value="ECO:0007669"/>
    <property type="project" value="TreeGrafter"/>
</dbReference>
<gene>
    <name evidence="10" type="ORF">F0562_032452</name>
</gene>
<keyword evidence="7" id="KW-0168">Coated pit</keyword>
<evidence type="ECO:0000259" key="9">
    <source>
        <dbReference type="PROSITE" id="PS50942"/>
    </source>
</evidence>
<reference evidence="10 11" key="1">
    <citation type="submission" date="2019-09" db="EMBL/GenBank/DDBJ databases">
        <title>A chromosome-level genome assembly of the Chinese tupelo Nyssa sinensis.</title>
        <authorList>
            <person name="Yang X."/>
            <person name="Kang M."/>
            <person name="Yang Y."/>
            <person name="Xiong H."/>
            <person name="Wang M."/>
            <person name="Zhang Z."/>
            <person name="Wang Z."/>
            <person name="Wu H."/>
            <person name="Ma T."/>
            <person name="Liu J."/>
            <person name="Xi Z."/>
        </authorList>
    </citation>
    <scope>NUCLEOTIDE SEQUENCE [LARGE SCALE GENOMIC DNA]</scope>
    <source>
        <strain evidence="10">J267</strain>
        <tissue evidence="10">Leaf</tissue>
    </source>
</reference>
<dbReference type="GO" id="GO:0032050">
    <property type="term" value="F:clathrin heavy chain binding"/>
    <property type="evidence" value="ECO:0007669"/>
    <property type="project" value="TreeGrafter"/>
</dbReference>
<evidence type="ECO:0000313" key="11">
    <source>
        <dbReference type="Proteomes" id="UP000325577"/>
    </source>
</evidence>
<dbReference type="EMBL" id="CM018042">
    <property type="protein sequence ID" value="KAA8532410.1"/>
    <property type="molecule type" value="Genomic_DNA"/>
</dbReference>
<dbReference type="PANTHER" id="PTHR22951">
    <property type="entry name" value="CLATHRIN ASSEMBLY PROTEIN"/>
    <property type="match status" value="1"/>
</dbReference>
<evidence type="ECO:0000256" key="7">
    <source>
        <dbReference type="ARBA" id="ARBA00023176"/>
    </source>
</evidence>
<dbReference type="PANTHER" id="PTHR22951:SF19">
    <property type="entry name" value="OS08G0467300 PROTEIN"/>
    <property type="match status" value="1"/>
</dbReference>
<dbReference type="Proteomes" id="UP000325577">
    <property type="component" value="Linkage Group LG19"/>
</dbReference>
<dbReference type="PROSITE" id="PS50942">
    <property type="entry name" value="ENTH"/>
    <property type="match status" value="1"/>
</dbReference>
<dbReference type="InterPro" id="IPR014712">
    <property type="entry name" value="ANTH_dom_sf"/>
</dbReference>
<dbReference type="GO" id="GO:0005794">
    <property type="term" value="C:Golgi apparatus"/>
    <property type="evidence" value="ECO:0007669"/>
    <property type="project" value="UniProtKB-SubCell"/>
</dbReference>
<keyword evidence="6" id="KW-0472">Membrane</keyword>
<keyword evidence="8" id="KW-0968">Cytoplasmic vesicle</keyword>
<dbReference type="GO" id="GO:0006900">
    <property type="term" value="P:vesicle budding from membrane"/>
    <property type="evidence" value="ECO:0007669"/>
    <property type="project" value="TreeGrafter"/>
</dbReference>
<keyword evidence="4" id="KW-0254">Endocytosis</keyword>
<dbReference type="CDD" id="cd16987">
    <property type="entry name" value="ANTH_N_AP180_plant"/>
    <property type="match status" value="1"/>
</dbReference>
<dbReference type="GO" id="GO:0048268">
    <property type="term" value="P:clathrin coat assembly"/>
    <property type="evidence" value="ECO:0007669"/>
    <property type="project" value="InterPro"/>
</dbReference>
<organism evidence="10 11">
    <name type="scientific">Nyssa sinensis</name>
    <dbReference type="NCBI Taxonomy" id="561372"/>
    <lineage>
        <taxon>Eukaryota</taxon>
        <taxon>Viridiplantae</taxon>
        <taxon>Streptophyta</taxon>
        <taxon>Embryophyta</taxon>
        <taxon>Tracheophyta</taxon>
        <taxon>Spermatophyta</taxon>
        <taxon>Magnoliopsida</taxon>
        <taxon>eudicotyledons</taxon>
        <taxon>Gunneridae</taxon>
        <taxon>Pentapetalae</taxon>
        <taxon>asterids</taxon>
        <taxon>Cornales</taxon>
        <taxon>Nyssaceae</taxon>
        <taxon>Nyssa</taxon>
    </lineage>
</organism>
<proteinExistence type="predicted"/>
<dbReference type="InterPro" id="IPR048050">
    <property type="entry name" value="ANTH_N_plant"/>
</dbReference>
<dbReference type="GO" id="GO:0005546">
    <property type="term" value="F:phosphatidylinositol-4,5-bisphosphate binding"/>
    <property type="evidence" value="ECO:0007669"/>
    <property type="project" value="TreeGrafter"/>
</dbReference>
<comment type="subcellular location">
    <subcellularLocation>
        <location evidence="1">Cytoplasmic vesicle</location>
        <location evidence="1">Clathrin-coated vesicle</location>
    </subcellularLocation>
    <subcellularLocation>
        <location evidence="2">Golgi apparatus</location>
    </subcellularLocation>
    <subcellularLocation>
        <location evidence="3">Membrane</location>
        <location evidence="3">Clathrin-coated pit</location>
    </subcellularLocation>
</comment>
<name>A0A5J5AP08_9ASTE</name>
<dbReference type="Gene3D" id="1.20.58.150">
    <property type="entry name" value="ANTH domain"/>
    <property type="match status" value="1"/>
</dbReference>
<protein>
    <recommendedName>
        <fullName evidence="9">ENTH domain-containing protein</fullName>
    </recommendedName>
</protein>
<dbReference type="InterPro" id="IPR013809">
    <property type="entry name" value="ENTH"/>
</dbReference>
<dbReference type="SUPFAM" id="SSF48464">
    <property type="entry name" value="ENTH/VHS domain"/>
    <property type="match status" value="1"/>
</dbReference>
<feature type="domain" description="ENTH" evidence="9">
    <location>
        <begin position="25"/>
        <end position="156"/>
    </location>
</feature>